<evidence type="ECO:0000313" key="1">
    <source>
        <dbReference type="EMBL" id="RKF73190.1"/>
    </source>
</evidence>
<dbReference type="Proteomes" id="UP000285326">
    <property type="component" value="Unassembled WGS sequence"/>
</dbReference>
<reference evidence="1 2" key="1">
    <citation type="journal article" date="2018" name="BMC Genomics">
        <title>Comparative genome analyses reveal sequence features reflecting distinct modes of host-adaptation between dicot and monocot powdery mildew.</title>
        <authorList>
            <person name="Wu Y."/>
            <person name="Ma X."/>
            <person name="Pan Z."/>
            <person name="Kale S.D."/>
            <person name="Song Y."/>
            <person name="King H."/>
            <person name="Zhang Q."/>
            <person name="Presley C."/>
            <person name="Deng X."/>
            <person name="Wei C.I."/>
            <person name="Xiao S."/>
        </authorList>
    </citation>
    <scope>NUCLEOTIDE SEQUENCE [LARGE SCALE GENOMIC DNA]</scope>
    <source>
        <strain evidence="1">UMSG1</strain>
    </source>
</reference>
<protein>
    <submittedName>
        <fullName evidence="1">Uncharacterized protein</fullName>
    </submittedName>
</protein>
<dbReference type="AlphaFoldDB" id="A0A420IF64"/>
<proteinExistence type="predicted"/>
<gene>
    <name evidence="1" type="ORF">GcM1_245101</name>
</gene>
<sequence>MPVTDKRRKQLNRILMNGQLPRPPKLTSATVHTDEQKLEILLEGNEESEDEKAQTTAEM</sequence>
<comment type="caution">
    <text evidence="1">The sequence shown here is derived from an EMBL/GenBank/DDBJ whole genome shotgun (WGS) entry which is preliminary data.</text>
</comment>
<organism evidence="1 2">
    <name type="scientific">Golovinomyces cichoracearum</name>
    <dbReference type="NCBI Taxonomy" id="62708"/>
    <lineage>
        <taxon>Eukaryota</taxon>
        <taxon>Fungi</taxon>
        <taxon>Dikarya</taxon>
        <taxon>Ascomycota</taxon>
        <taxon>Pezizomycotina</taxon>
        <taxon>Leotiomycetes</taxon>
        <taxon>Erysiphales</taxon>
        <taxon>Erysiphaceae</taxon>
        <taxon>Golovinomyces</taxon>
    </lineage>
</organism>
<accession>A0A420IF64</accession>
<name>A0A420IF64_9PEZI</name>
<evidence type="ECO:0000313" key="2">
    <source>
        <dbReference type="Proteomes" id="UP000285326"/>
    </source>
</evidence>
<dbReference type="EMBL" id="MCBS01024552">
    <property type="protein sequence ID" value="RKF73190.1"/>
    <property type="molecule type" value="Genomic_DNA"/>
</dbReference>